<name>A0ABQ5QE46_9BACT</name>
<dbReference type="PANTHER" id="PTHR10412">
    <property type="entry name" value="MANNOSYL-OLIGOSACCHARIDE GLUCOSIDASE"/>
    <property type="match status" value="1"/>
</dbReference>
<dbReference type="Proteomes" id="UP001165069">
    <property type="component" value="Unassembled WGS sequence"/>
</dbReference>
<protein>
    <recommendedName>
        <fullName evidence="4">Mannosylglycerate hydrolase MGH1-like glycoside hydrolase domain-containing protein</fullName>
    </recommendedName>
</protein>
<dbReference type="RefSeq" id="WP_285573746.1">
    <property type="nucleotide sequence ID" value="NZ_BSDE01000003.1"/>
</dbReference>
<dbReference type="InterPro" id="IPR004888">
    <property type="entry name" value="Glycoside_hydrolase_63"/>
</dbReference>
<evidence type="ECO:0000313" key="5">
    <source>
        <dbReference type="EMBL" id="GLH73119.1"/>
    </source>
</evidence>
<evidence type="ECO:0000256" key="1">
    <source>
        <dbReference type="ARBA" id="ARBA00010833"/>
    </source>
</evidence>
<feature type="domain" description="Mannosylglycerate hydrolase MGH1-like glycoside hydrolase" evidence="4">
    <location>
        <begin position="256"/>
        <end position="564"/>
    </location>
</feature>
<reference evidence="5 6" key="1">
    <citation type="journal article" date="2023" name="Antonie Van Leeuwenhoek">
        <title>Mesoterricola silvestris gen. nov., sp. nov., Mesoterricola sediminis sp. nov., Geothrix oryzae sp. nov., Geothrix edaphica sp. nov., Geothrix rubra sp. nov., and Geothrix limicola sp. nov., six novel members of Acidobacteriota isolated from soils.</title>
        <authorList>
            <person name="Itoh H."/>
            <person name="Sugisawa Y."/>
            <person name="Mise K."/>
            <person name="Xu Z."/>
            <person name="Kuniyasu M."/>
            <person name="Ushijima N."/>
            <person name="Kawano K."/>
            <person name="Kobayashi E."/>
            <person name="Shiratori Y."/>
            <person name="Masuda Y."/>
            <person name="Senoo K."/>
        </authorList>
    </citation>
    <scope>NUCLEOTIDE SEQUENCE [LARGE SCALE GENOMIC DNA]</scope>
    <source>
        <strain evidence="5 6">Red804</strain>
    </source>
</reference>
<evidence type="ECO:0000259" key="4">
    <source>
        <dbReference type="Pfam" id="PF22422"/>
    </source>
</evidence>
<dbReference type="Pfam" id="PF22422">
    <property type="entry name" value="MGH1-like_GH"/>
    <property type="match status" value="1"/>
</dbReference>
<dbReference type="Gene3D" id="1.50.10.10">
    <property type="match status" value="1"/>
</dbReference>
<keyword evidence="3" id="KW-0326">Glycosidase</keyword>
<dbReference type="EMBL" id="BSDE01000003">
    <property type="protein sequence ID" value="GLH73119.1"/>
    <property type="molecule type" value="Genomic_DNA"/>
</dbReference>
<evidence type="ECO:0000256" key="2">
    <source>
        <dbReference type="ARBA" id="ARBA00022801"/>
    </source>
</evidence>
<dbReference type="InterPro" id="IPR054491">
    <property type="entry name" value="MGH1-like_GH"/>
</dbReference>
<comment type="similarity">
    <text evidence="1">Belongs to the glycosyl hydrolase 63 family.</text>
</comment>
<dbReference type="InterPro" id="IPR008928">
    <property type="entry name" value="6-hairpin_glycosidase_sf"/>
</dbReference>
<proteinExistence type="inferred from homology"/>
<evidence type="ECO:0000256" key="3">
    <source>
        <dbReference type="ARBA" id="ARBA00023295"/>
    </source>
</evidence>
<gene>
    <name evidence="5" type="ORF">GETHLI_16210</name>
</gene>
<dbReference type="SUPFAM" id="SSF48208">
    <property type="entry name" value="Six-hairpin glycosidases"/>
    <property type="match status" value="1"/>
</dbReference>
<dbReference type="PANTHER" id="PTHR10412:SF11">
    <property type="entry name" value="MANNOSYL-OLIGOSACCHARIDE GLUCOSIDASE"/>
    <property type="match status" value="1"/>
</dbReference>
<keyword evidence="2" id="KW-0378">Hydrolase</keyword>
<evidence type="ECO:0000313" key="6">
    <source>
        <dbReference type="Proteomes" id="UP001165069"/>
    </source>
</evidence>
<accession>A0ABQ5QE46</accession>
<sequence length="583" mass="66028">MRRSAFFRTCLVVLLCVMGLRAAFPVDLRHTFFSRRDSWIALYPTDKPATLRYVFSRMLEEKGSWLDLTFLVNGKLRPLALTATASHIQVSAGGRVAPHAQVYLLGRCDAVIDGWDMDVDLAGVKTGLNLGASKEDPVRRFSMEAEGWTLDVQMLQGRAERQEKGWRLRATEGRLRVALRMHQGAETEWLHPEPAKDLAAIEASWEAFRTKLPSVPPERRAMAEAAWWNLWSLYAPPDTNFPTEAVLVAKVDMNAVWPWDHCFPALALGRTDLEAGLEQFLLPFLNADVNGQLPDETAPDFMYRGVTKPPIHGWALMKLMDWHPFTKAQLERVYPPLKKWTEFWFAHRDLNHDGIPAYAGEHSGWESGWDNASVLGDPKAAYQSPDLQAYLVLQMKALARVARGLDRPAEAAEWECRAEAHLKRLMARFWNGRHFVVRKVGTEAVEAEPTSLLNLIPLVLGEHLDKAVFNRMAEELEQRFLTPYGPATEDPMSSHYQPDGYWLGPIWAPTTYLLVDGLRRGGRPDLSREIARRFCDTVALAGGHYENYDSLSGKGLRCRGFAWTSAVDLLLMHEYLQAPKVEK</sequence>
<dbReference type="InterPro" id="IPR012341">
    <property type="entry name" value="6hp_glycosidase-like_sf"/>
</dbReference>
<organism evidence="5 6">
    <name type="scientific">Geothrix limicola</name>
    <dbReference type="NCBI Taxonomy" id="2927978"/>
    <lineage>
        <taxon>Bacteria</taxon>
        <taxon>Pseudomonadati</taxon>
        <taxon>Acidobacteriota</taxon>
        <taxon>Holophagae</taxon>
        <taxon>Holophagales</taxon>
        <taxon>Holophagaceae</taxon>
        <taxon>Geothrix</taxon>
    </lineage>
</organism>
<comment type="caution">
    <text evidence="5">The sequence shown here is derived from an EMBL/GenBank/DDBJ whole genome shotgun (WGS) entry which is preliminary data.</text>
</comment>
<keyword evidence="6" id="KW-1185">Reference proteome</keyword>